<accession>A0ABS6XH72</accession>
<dbReference type="Pfam" id="PF00437">
    <property type="entry name" value="T2SSE"/>
    <property type="match status" value="1"/>
</dbReference>
<protein>
    <recommendedName>
        <fullName evidence="3">Bacterial type II secretion system protein E domain-containing protein</fullName>
    </recommendedName>
</protein>
<keyword evidence="1" id="KW-0547">Nucleotide-binding</keyword>
<organism evidence="4 5">
    <name type="scientific">Stakelama flava</name>
    <dbReference type="NCBI Taxonomy" id="2860338"/>
    <lineage>
        <taxon>Bacteria</taxon>
        <taxon>Pseudomonadati</taxon>
        <taxon>Pseudomonadota</taxon>
        <taxon>Alphaproteobacteria</taxon>
        <taxon>Sphingomonadales</taxon>
        <taxon>Sphingomonadaceae</taxon>
        <taxon>Stakelama</taxon>
    </lineage>
</organism>
<evidence type="ECO:0000259" key="3">
    <source>
        <dbReference type="Pfam" id="PF00437"/>
    </source>
</evidence>
<keyword evidence="5" id="KW-1185">Reference proteome</keyword>
<gene>
    <name evidence="4" type="ORF">KY084_01530</name>
</gene>
<dbReference type="RefSeq" id="WP_219236651.1">
    <property type="nucleotide sequence ID" value="NZ_JAHWZX010000001.1"/>
</dbReference>
<evidence type="ECO:0000256" key="2">
    <source>
        <dbReference type="ARBA" id="ARBA00022840"/>
    </source>
</evidence>
<comment type="caution">
    <text evidence="4">The sequence shown here is derived from an EMBL/GenBank/DDBJ whole genome shotgun (WGS) entry which is preliminary data.</text>
</comment>
<evidence type="ECO:0000313" key="5">
    <source>
        <dbReference type="Proteomes" id="UP001197214"/>
    </source>
</evidence>
<feature type="domain" description="Bacterial type II secretion system protein E" evidence="3">
    <location>
        <begin position="203"/>
        <end position="391"/>
    </location>
</feature>
<proteinExistence type="predicted"/>
<reference evidence="4 5" key="1">
    <citation type="submission" date="2021-07" db="EMBL/GenBank/DDBJ databases">
        <title>Stakelama flava sp. nov., a novel endophytic bacterium isolated from branch of Kandelia candel.</title>
        <authorList>
            <person name="Tuo L."/>
        </authorList>
    </citation>
    <scope>NUCLEOTIDE SEQUENCE [LARGE SCALE GENOMIC DNA]</scope>
    <source>
        <strain evidence="4 5">CBK3Z-3</strain>
    </source>
</reference>
<dbReference type="PANTHER" id="PTHR30258:SF1">
    <property type="entry name" value="PROTEIN TRANSPORT PROTEIN HOFB HOMOLOG"/>
    <property type="match status" value="1"/>
</dbReference>
<sequence length="400" mass="41821">MAARAKRGTDGCIDVPPIGGRAQRPMLDPITAPLSEAVFLRARDGENADERADAIVHSLMTAAARAGTQALRLYAGQPQLVIDALWPDGAIRRVAALDRALGAAVLKRLALLADEEALALERVVAGDDVIMLVRLPASEPPAFALSITGVPHQFAERVAHAMDRRTGLVLVADPDAHGRARTIAALGDHHRAAGRAVLSLDRLHHDRQISLHAALACAERVAADTLLIDTLQSAESVRMAMSAAGSRLVVAGVSSGDALGAISLVAPRKPDRFDLACVLRAVIAQRALRRLCGACKQPVQASRSDAALLGFDAGAMVFRAVGCGRCRGSGFSGEIAAMEVVRADDALRRLIGVGGDAAILARHAFLNTPNLGAAARALVREGETTPAEAIRITRSSMVAA</sequence>
<dbReference type="InterPro" id="IPR001482">
    <property type="entry name" value="T2SS/T4SS_dom"/>
</dbReference>
<dbReference type="PANTHER" id="PTHR30258">
    <property type="entry name" value="TYPE II SECRETION SYSTEM PROTEIN GSPE-RELATED"/>
    <property type="match status" value="1"/>
</dbReference>
<keyword evidence="2" id="KW-0067">ATP-binding</keyword>
<dbReference type="Proteomes" id="UP001197214">
    <property type="component" value="Unassembled WGS sequence"/>
</dbReference>
<dbReference type="EMBL" id="JAHWZX010000001">
    <property type="protein sequence ID" value="MBW4329557.1"/>
    <property type="molecule type" value="Genomic_DNA"/>
</dbReference>
<evidence type="ECO:0000313" key="4">
    <source>
        <dbReference type="EMBL" id="MBW4329557.1"/>
    </source>
</evidence>
<evidence type="ECO:0000256" key="1">
    <source>
        <dbReference type="ARBA" id="ARBA00022741"/>
    </source>
</evidence>
<name>A0ABS6XH72_9SPHN</name>